<dbReference type="EMBL" id="CP155571">
    <property type="protein sequence ID" value="XFO70870.1"/>
    <property type="molecule type" value="Genomic_DNA"/>
</dbReference>
<dbReference type="Proteomes" id="UP000216052">
    <property type="component" value="Chromosome"/>
</dbReference>
<dbReference type="RefSeq" id="WP_093795122.1">
    <property type="nucleotide sequence ID" value="NZ_CP155571.1"/>
</dbReference>
<accession>A0ABZ3IYL0</accession>
<gene>
    <name evidence="2" type="ORF">SPACI_008700</name>
</gene>
<evidence type="ECO:0000256" key="1">
    <source>
        <dbReference type="ARBA" id="ARBA00023186"/>
    </source>
</evidence>
<dbReference type="Gene3D" id="2.30.22.10">
    <property type="entry name" value="Head domain of nucleotide exchange factor GrpE"/>
    <property type="match status" value="1"/>
</dbReference>
<evidence type="ECO:0000313" key="2">
    <source>
        <dbReference type="EMBL" id="XFO70870.1"/>
    </source>
</evidence>
<protein>
    <recommendedName>
        <fullName evidence="4">Protein GrpE</fullName>
    </recommendedName>
</protein>
<keyword evidence="3" id="KW-1185">Reference proteome</keyword>
<name>A0ABZ3IYL0_SPOA4</name>
<dbReference type="Pfam" id="PF01025">
    <property type="entry name" value="GrpE"/>
    <property type="match status" value="1"/>
</dbReference>
<organism evidence="2 3">
    <name type="scientific">Sporomusa acidovorans (strain ATCC 49682 / DSM 3132 / Mol)</name>
    <dbReference type="NCBI Taxonomy" id="1123286"/>
    <lineage>
        <taxon>Bacteria</taxon>
        <taxon>Bacillati</taxon>
        <taxon>Bacillota</taxon>
        <taxon>Negativicutes</taxon>
        <taxon>Selenomonadales</taxon>
        <taxon>Sporomusaceae</taxon>
        <taxon>Sporomusa</taxon>
    </lineage>
</organism>
<proteinExistence type="predicted"/>
<dbReference type="InterPro" id="IPR009012">
    <property type="entry name" value="GrpE_head"/>
</dbReference>
<reference evidence="2" key="1">
    <citation type="submission" date="2024-05" db="EMBL/GenBank/DDBJ databases">
        <title>Isolation and characterization of Sporomusa carbonis sp. nov., a carboxydotrophic hydrogenogen in the genus of Sporomusa isolated from a charcoal burning pile.</title>
        <authorList>
            <person name="Boeer T."/>
            <person name="Rosenbaum F."/>
            <person name="Eysell L."/>
            <person name="Mueller V."/>
            <person name="Daniel R."/>
            <person name="Poehlein A."/>
        </authorList>
    </citation>
    <scope>NUCLEOTIDE SEQUENCE [LARGE SCALE GENOMIC DNA]</scope>
    <source>
        <strain evidence="2">DSM 3132</strain>
    </source>
</reference>
<dbReference type="InterPro" id="IPR000740">
    <property type="entry name" value="GrpE"/>
</dbReference>
<evidence type="ECO:0000313" key="3">
    <source>
        <dbReference type="Proteomes" id="UP000216052"/>
    </source>
</evidence>
<keyword evidence="1" id="KW-0143">Chaperone</keyword>
<evidence type="ECO:0008006" key="4">
    <source>
        <dbReference type="Google" id="ProtNLM"/>
    </source>
</evidence>
<sequence>MNWFFWKRNNCKEADTRIEQLDENLQQIKDMILAVGNTVNDCLLQQEESGKQLTRLTRLQYKSGQETQSKLEQVAQGLLAAQQWQDKCGELEAQASVWNRQRQYALDVLITQLDDLDSACAGFKGAESNDWQPLFAGWAHRIVTALAEMGIYEIEVIGKVFDPQIAEGLGTVLRPPAVEAAIPYEVAEVVKRGFINSEGQLLRKAQVITYLEGIGSND</sequence>